<dbReference type="Gene3D" id="1.10.45.10">
    <property type="entry name" value="Vanillyl-alcohol Oxidase, Chain A, domain 4"/>
    <property type="match status" value="1"/>
</dbReference>
<dbReference type="PANTHER" id="PTHR43762:SF1">
    <property type="entry name" value="D-ARABINONO-1,4-LACTONE OXIDASE"/>
    <property type="match status" value="1"/>
</dbReference>
<dbReference type="RefSeq" id="WP_129891232.1">
    <property type="nucleotide sequence ID" value="NZ_CP035758.1"/>
</dbReference>
<dbReference type="SUPFAM" id="SSF56176">
    <property type="entry name" value="FAD-binding/transporter-associated domain-like"/>
    <property type="match status" value="1"/>
</dbReference>
<dbReference type="NCBIfam" id="TIGR01679">
    <property type="entry name" value="bact_FAD_ox"/>
    <property type="match status" value="1"/>
</dbReference>
<dbReference type="PANTHER" id="PTHR43762">
    <property type="entry name" value="L-GULONOLACTONE OXIDASE"/>
    <property type="match status" value="1"/>
</dbReference>
<dbReference type="Pfam" id="PF01565">
    <property type="entry name" value="FAD_binding_4"/>
    <property type="match status" value="1"/>
</dbReference>
<keyword evidence="4" id="KW-1185">Reference proteome</keyword>
<name>A0A4P6JYP3_KTERU</name>
<sequence length="451" mass="50689">MKIEQIKRWSNWSGSVNCSPTQFVKPGSIEELANFMRQYGSSGRHVRVVGAGHSFTPLVQSDDVLMSLEHMQGITSVDSSGSTVTVLAGTTLKNLGQALHAHGLAQENLGDIDVQSIAGAISTGTHGTGVNFGTLATQVVGLTLVTASGEILECSLERNQDLFRAAQVSLGMLGVIAAVTLRVVPAKRLQYHTYRERLSVCLANVERYKQENAHFEFFWFPYTDWVQIKFANETEAQPDAGSLWGNFNKVVLENGVYWLLSECNRLVPRLSRAVCNISAQGIASVKEVDYSHRIYATPRVVRFQEMEYNIPAEYFGEVLPKIKACIDRYGFEVHFPVECRFVQADDIWLSPAYQRASAYIAVHMYRGMPYKAYFEHIEEIYQDYQGRPHWGKLHTLTAERLAALYPRWHDFRRMRAQLDPEGIFLNAYLRELFAADLPIPSDDTSSSAVSS</sequence>
<dbReference type="GO" id="GO:0003885">
    <property type="term" value="F:D-arabinono-1,4-lactone oxidase activity"/>
    <property type="evidence" value="ECO:0007669"/>
    <property type="project" value="InterPro"/>
</dbReference>
<dbReference type="InterPro" id="IPR016171">
    <property type="entry name" value="Vanillyl_alc_oxidase_C-sub2"/>
</dbReference>
<dbReference type="PIRSF" id="PIRSF000136">
    <property type="entry name" value="LGO_GLO"/>
    <property type="match status" value="1"/>
</dbReference>
<keyword evidence="1" id="KW-0560">Oxidoreductase</keyword>
<proteinExistence type="predicted"/>
<dbReference type="PROSITE" id="PS51387">
    <property type="entry name" value="FAD_PCMH"/>
    <property type="match status" value="1"/>
</dbReference>
<dbReference type="Gene3D" id="3.30.465.10">
    <property type="match status" value="1"/>
</dbReference>
<dbReference type="InterPro" id="IPR016169">
    <property type="entry name" value="FAD-bd_PCMH_sub2"/>
</dbReference>
<reference evidence="3 4" key="1">
    <citation type="submission" date="2019-01" db="EMBL/GenBank/DDBJ databases">
        <title>Ktedonosporobacter rubrisoli SCAWS-G2.</title>
        <authorList>
            <person name="Huang Y."/>
            <person name="Yan B."/>
        </authorList>
    </citation>
    <scope>NUCLEOTIDE SEQUENCE [LARGE SCALE GENOMIC DNA]</scope>
    <source>
        <strain evidence="3 4">SCAWS-G2</strain>
    </source>
</reference>
<dbReference type="Proteomes" id="UP000290365">
    <property type="component" value="Chromosome"/>
</dbReference>
<dbReference type="InterPro" id="IPR036318">
    <property type="entry name" value="FAD-bd_PCMH-like_sf"/>
</dbReference>
<dbReference type="InterPro" id="IPR007173">
    <property type="entry name" value="ALO_C"/>
</dbReference>
<dbReference type="Pfam" id="PF04030">
    <property type="entry name" value="ALO"/>
    <property type="match status" value="1"/>
</dbReference>
<accession>A0A4P6JYP3</accession>
<dbReference type="OrthoDB" id="9800184at2"/>
<dbReference type="GO" id="GO:0071949">
    <property type="term" value="F:FAD binding"/>
    <property type="evidence" value="ECO:0007669"/>
    <property type="project" value="InterPro"/>
</dbReference>
<organism evidence="3 4">
    <name type="scientific">Ktedonosporobacter rubrisoli</name>
    <dbReference type="NCBI Taxonomy" id="2509675"/>
    <lineage>
        <taxon>Bacteria</taxon>
        <taxon>Bacillati</taxon>
        <taxon>Chloroflexota</taxon>
        <taxon>Ktedonobacteria</taxon>
        <taxon>Ktedonobacterales</taxon>
        <taxon>Ktedonosporobacteraceae</taxon>
        <taxon>Ktedonosporobacter</taxon>
    </lineage>
</organism>
<protein>
    <submittedName>
        <fullName evidence="3">FAD-binding protein</fullName>
    </submittedName>
</protein>
<dbReference type="KEGG" id="kbs:EPA93_30980"/>
<dbReference type="InterPro" id="IPR006094">
    <property type="entry name" value="Oxid_FAD_bind_N"/>
</dbReference>
<dbReference type="InterPro" id="IPR016166">
    <property type="entry name" value="FAD-bd_PCMH"/>
</dbReference>
<evidence type="ECO:0000313" key="3">
    <source>
        <dbReference type="EMBL" id="QBD80166.1"/>
    </source>
</evidence>
<gene>
    <name evidence="3" type="ORF">EPA93_30980</name>
</gene>
<dbReference type="InterPro" id="IPR010031">
    <property type="entry name" value="FAD_lactone_oxidase-like"/>
</dbReference>
<dbReference type="AlphaFoldDB" id="A0A4P6JYP3"/>
<dbReference type="Gene3D" id="3.30.70.2520">
    <property type="match status" value="1"/>
</dbReference>
<evidence type="ECO:0000256" key="1">
    <source>
        <dbReference type="ARBA" id="ARBA00023002"/>
    </source>
</evidence>
<evidence type="ECO:0000259" key="2">
    <source>
        <dbReference type="PROSITE" id="PS51387"/>
    </source>
</evidence>
<dbReference type="InterPro" id="IPR016167">
    <property type="entry name" value="FAD-bd_PCMH_sub1"/>
</dbReference>
<feature type="domain" description="FAD-binding PCMH-type" evidence="2">
    <location>
        <begin position="16"/>
        <end position="186"/>
    </location>
</feature>
<dbReference type="Gene3D" id="3.30.43.10">
    <property type="entry name" value="Uridine Diphospho-n-acetylenolpyruvylglucosamine Reductase, domain 2"/>
    <property type="match status" value="1"/>
</dbReference>
<dbReference type="GO" id="GO:0016020">
    <property type="term" value="C:membrane"/>
    <property type="evidence" value="ECO:0007669"/>
    <property type="project" value="InterPro"/>
</dbReference>
<evidence type="ECO:0000313" key="4">
    <source>
        <dbReference type="Proteomes" id="UP000290365"/>
    </source>
</evidence>
<dbReference type="EMBL" id="CP035758">
    <property type="protein sequence ID" value="QBD80166.1"/>
    <property type="molecule type" value="Genomic_DNA"/>
</dbReference>